<organism evidence="9 10">
    <name type="scientific">Saccharospirillum salsuginis</name>
    <dbReference type="NCBI Taxonomy" id="418750"/>
    <lineage>
        <taxon>Bacteria</taxon>
        <taxon>Pseudomonadati</taxon>
        <taxon>Pseudomonadota</taxon>
        <taxon>Gammaproteobacteria</taxon>
        <taxon>Oceanospirillales</taxon>
        <taxon>Saccharospirillaceae</taxon>
        <taxon>Saccharospirillum</taxon>
    </lineage>
</organism>
<dbReference type="AlphaFoldDB" id="A0A918N6B2"/>
<gene>
    <name evidence="5 9" type="primary">xseA</name>
    <name evidence="9" type="ORF">GCM10007392_00710</name>
</gene>
<evidence type="ECO:0000256" key="5">
    <source>
        <dbReference type="HAMAP-Rule" id="MF_00378"/>
    </source>
</evidence>
<reference evidence="9" key="1">
    <citation type="journal article" date="2014" name="Int. J. Syst. Evol. Microbiol.">
        <title>Complete genome sequence of Corynebacterium casei LMG S-19264T (=DSM 44701T), isolated from a smear-ripened cheese.</title>
        <authorList>
            <consortium name="US DOE Joint Genome Institute (JGI-PGF)"/>
            <person name="Walter F."/>
            <person name="Albersmeier A."/>
            <person name="Kalinowski J."/>
            <person name="Ruckert C."/>
        </authorList>
    </citation>
    <scope>NUCLEOTIDE SEQUENCE</scope>
    <source>
        <strain evidence="9">KCTC 22169</strain>
    </source>
</reference>
<comment type="similarity">
    <text evidence="5 6">Belongs to the XseA family.</text>
</comment>
<dbReference type="GO" id="GO:0006308">
    <property type="term" value="P:DNA catabolic process"/>
    <property type="evidence" value="ECO:0007669"/>
    <property type="project" value="UniProtKB-UniRule"/>
</dbReference>
<dbReference type="InterPro" id="IPR020579">
    <property type="entry name" value="Exonuc_VII_lsu_C"/>
</dbReference>
<feature type="domain" description="OB-fold nucleic acid binding" evidence="8">
    <location>
        <begin position="30"/>
        <end position="123"/>
    </location>
</feature>
<dbReference type="PANTHER" id="PTHR30008">
    <property type="entry name" value="EXODEOXYRIBONUCLEASE 7 LARGE SUBUNIT"/>
    <property type="match status" value="1"/>
</dbReference>
<keyword evidence="3 5" id="KW-0378">Hydrolase</keyword>
<protein>
    <recommendedName>
        <fullName evidence="5">Exodeoxyribonuclease 7 large subunit</fullName>
        <ecNumber evidence="5">3.1.11.6</ecNumber>
    </recommendedName>
    <alternativeName>
        <fullName evidence="5">Exodeoxyribonuclease VII large subunit</fullName>
        <shortName evidence="5">Exonuclease VII large subunit</shortName>
    </alternativeName>
</protein>
<dbReference type="Proteomes" id="UP000626148">
    <property type="component" value="Unassembled WGS sequence"/>
</dbReference>
<dbReference type="Pfam" id="PF13742">
    <property type="entry name" value="tRNA_anti_2"/>
    <property type="match status" value="1"/>
</dbReference>
<keyword evidence="1 5" id="KW-0963">Cytoplasm</keyword>
<dbReference type="Pfam" id="PF02601">
    <property type="entry name" value="Exonuc_VII_L"/>
    <property type="match status" value="1"/>
</dbReference>
<comment type="caution">
    <text evidence="9">The sequence shown here is derived from an EMBL/GenBank/DDBJ whole genome shotgun (WGS) entry which is preliminary data.</text>
</comment>
<name>A0A918N6B2_9GAMM</name>
<dbReference type="GO" id="GO:0009318">
    <property type="term" value="C:exodeoxyribonuclease VII complex"/>
    <property type="evidence" value="ECO:0007669"/>
    <property type="project" value="UniProtKB-UniRule"/>
</dbReference>
<evidence type="ECO:0000256" key="4">
    <source>
        <dbReference type="ARBA" id="ARBA00022839"/>
    </source>
</evidence>
<dbReference type="CDD" id="cd04489">
    <property type="entry name" value="ExoVII_LU_OBF"/>
    <property type="match status" value="1"/>
</dbReference>
<evidence type="ECO:0000256" key="6">
    <source>
        <dbReference type="RuleBase" id="RU004355"/>
    </source>
</evidence>
<comment type="function">
    <text evidence="5">Bidirectionally degrades single-stranded DNA into large acid-insoluble oligonucleotides, which are then degraded further into small acid-soluble oligonucleotides.</text>
</comment>
<feature type="domain" description="Exonuclease VII large subunit C-terminal" evidence="7">
    <location>
        <begin position="146"/>
        <end position="458"/>
    </location>
</feature>
<evidence type="ECO:0000313" key="10">
    <source>
        <dbReference type="Proteomes" id="UP000626148"/>
    </source>
</evidence>
<evidence type="ECO:0000256" key="3">
    <source>
        <dbReference type="ARBA" id="ARBA00022801"/>
    </source>
</evidence>
<dbReference type="InterPro" id="IPR025824">
    <property type="entry name" value="OB-fold_nuc-bd_dom"/>
</dbReference>
<evidence type="ECO:0000259" key="8">
    <source>
        <dbReference type="Pfam" id="PF13742"/>
    </source>
</evidence>
<evidence type="ECO:0000259" key="7">
    <source>
        <dbReference type="Pfam" id="PF02601"/>
    </source>
</evidence>
<reference evidence="9" key="2">
    <citation type="submission" date="2020-09" db="EMBL/GenBank/DDBJ databases">
        <authorList>
            <person name="Sun Q."/>
            <person name="Kim S."/>
        </authorList>
    </citation>
    <scope>NUCLEOTIDE SEQUENCE</scope>
    <source>
        <strain evidence="9">KCTC 22169</strain>
    </source>
</reference>
<dbReference type="GO" id="GO:0003676">
    <property type="term" value="F:nucleic acid binding"/>
    <property type="evidence" value="ECO:0007669"/>
    <property type="project" value="InterPro"/>
</dbReference>
<dbReference type="InterPro" id="IPR003753">
    <property type="entry name" value="Exonuc_VII_L"/>
</dbReference>
<dbReference type="GO" id="GO:0008855">
    <property type="term" value="F:exodeoxyribonuclease VII activity"/>
    <property type="evidence" value="ECO:0007669"/>
    <property type="project" value="UniProtKB-UniRule"/>
</dbReference>
<keyword evidence="2 5" id="KW-0540">Nuclease</keyword>
<evidence type="ECO:0000256" key="1">
    <source>
        <dbReference type="ARBA" id="ARBA00022490"/>
    </source>
</evidence>
<dbReference type="EC" id="3.1.11.6" evidence="5"/>
<dbReference type="PANTHER" id="PTHR30008:SF0">
    <property type="entry name" value="EXODEOXYRIBONUCLEASE 7 LARGE SUBUNIT"/>
    <property type="match status" value="1"/>
</dbReference>
<evidence type="ECO:0000256" key="2">
    <source>
        <dbReference type="ARBA" id="ARBA00022722"/>
    </source>
</evidence>
<sequence length="464" mass="52534">MRSAIVSLYPSRPSFDSTDPMALTDPDKPLTVSQLNHQVKFLLETQYPAIPVLGELSNVARPASGHMYFTLKDKGAQVRCALFKSTLSRSRYKPKEGDQVLLRGRVSLYEGRGDYQIIVSSIQPQGEGALQAAFFQLKEKLEREGLFAPEHKQPLPSRIRRIGVITSRTGAALHDILTVLERRYPAMEVILYPVAVQGNEAPPQIIAAIETANRLKQVDALIVGRGGGSLEDLWSFNDEGVARAIHASDLPIVSAVGHEVDVSISDFVADVRAATPSQAAELVSPDQADLYRALQIREERLIRAWRAQYTHWQRTLDHARQRLRDPGTLLREWQQRLDERQSRLHRAFTVGQQQRRERFRNLQDRLKRVSPVNRLKADRKQLDSLKVRLKRTGPQQTRPHRQRLQALIGKLNALSPLNTLERGYSITRDEHGNVIQRADDLKPGDKITSILRDGQVISQVERIE</sequence>
<dbReference type="EMBL" id="BMXR01000001">
    <property type="protein sequence ID" value="GGX38402.1"/>
    <property type="molecule type" value="Genomic_DNA"/>
</dbReference>
<keyword evidence="4 5" id="KW-0269">Exonuclease</keyword>
<accession>A0A918N6B2</accession>
<keyword evidence="10" id="KW-1185">Reference proteome</keyword>
<comment type="catalytic activity">
    <reaction evidence="5 6">
        <text>Exonucleolytic cleavage in either 5'- to 3'- or 3'- to 5'-direction to yield nucleoside 5'-phosphates.</text>
        <dbReference type="EC" id="3.1.11.6"/>
    </reaction>
</comment>
<proteinExistence type="inferred from homology"/>
<dbReference type="NCBIfam" id="TIGR00237">
    <property type="entry name" value="xseA"/>
    <property type="match status" value="1"/>
</dbReference>
<evidence type="ECO:0000313" key="9">
    <source>
        <dbReference type="EMBL" id="GGX38402.1"/>
    </source>
</evidence>
<dbReference type="GO" id="GO:0005737">
    <property type="term" value="C:cytoplasm"/>
    <property type="evidence" value="ECO:0007669"/>
    <property type="project" value="UniProtKB-SubCell"/>
</dbReference>
<comment type="subcellular location">
    <subcellularLocation>
        <location evidence="5 6">Cytoplasm</location>
    </subcellularLocation>
</comment>
<comment type="subunit">
    <text evidence="5">Heterooligomer composed of large and small subunits.</text>
</comment>
<dbReference type="HAMAP" id="MF_00378">
    <property type="entry name" value="Exonuc_7_L"/>
    <property type="match status" value="1"/>
</dbReference>